<feature type="domain" description="DUF4347" evidence="1">
    <location>
        <begin position="31"/>
        <end position="127"/>
    </location>
</feature>
<dbReference type="EMBL" id="BAABLD010000008">
    <property type="protein sequence ID" value="GAA5167334.1"/>
    <property type="molecule type" value="Genomic_DNA"/>
</dbReference>
<comment type="caution">
    <text evidence="2">The sequence shown here is derived from an EMBL/GenBank/DDBJ whole genome shotgun (WGS) entry which is preliminary data.</text>
</comment>
<evidence type="ECO:0000259" key="1">
    <source>
        <dbReference type="Pfam" id="PF14252"/>
    </source>
</evidence>
<evidence type="ECO:0000313" key="2">
    <source>
        <dbReference type="EMBL" id="GAA5167334.1"/>
    </source>
</evidence>
<reference evidence="3" key="1">
    <citation type="journal article" date="2019" name="Int. J. Syst. Evol. Microbiol.">
        <title>The Global Catalogue of Microorganisms (GCM) 10K type strain sequencing project: providing services to taxonomists for standard genome sequencing and annotation.</title>
        <authorList>
            <consortium name="The Broad Institute Genomics Platform"/>
            <consortium name="The Broad Institute Genome Sequencing Center for Infectious Disease"/>
            <person name="Wu L."/>
            <person name="Ma J."/>
        </authorList>
    </citation>
    <scope>NUCLEOTIDE SEQUENCE [LARGE SCALE GENOMIC DNA]</scope>
    <source>
        <strain evidence="3">JCM 18715</strain>
    </source>
</reference>
<evidence type="ECO:0000313" key="3">
    <source>
        <dbReference type="Proteomes" id="UP001500547"/>
    </source>
</evidence>
<dbReference type="Proteomes" id="UP001500547">
    <property type="component" value="Unassembled WGS sequence"/>
</dbReference>
<gene>
    <name evidence="2" type="ORF">GCM10025770_25820</name>
</gene>
<protein>
    <recommendedName>
        <fullName evidence="1">DUF4347 domain-containing protein</fullName>
    </recommendedName>
</protein>
<dbReference type="InterPro" id="IPR025592">
    <property type="entry name" value="DUF4347"/>
</dbReference>
<accession>A0ABP9QTK4</accession>
<dbReference type="RefSeq" id="WP_345533398.1">
    <property type="nucleotide sequence ID" value="NZ_BAABLD010000008.1"/>
</dbReference>
<dbReference type="Pfam" id="PF14252">
    <property type="entry name" value="DUF4347"/>
    <property type="match status" value="1"/>
</dbReference>
<keyword evidence="3" id="KW-1185">Reference proteome</keyword>
<sequence>MITIPHPSLALNSIDFDPAFHYALQYEETIYLSHSVRAIVTIILVCANNSADRLNVVINSHGLPGEIYLGEGIVDCQWAALEPELMRLRGRINTLYLCCCKVASGPVGAAFCQRLADLIDANVIASEMYQRSTGWDHEFLSNRTPRDMIDDFEGMTWRFRPNLPRVQFSFVPVTVSYEGRLAPMTCSAIAGS</sequence>
<name>A0ABP9QTK4_9RHOO</name>
<organism evidence="2 3">
    <name type="scientific">Viridibacterium curvum</name>
    <dbReference type="NCBI Taxonomy" id="1101404"/>
    <lineage>
        <taxon>Bacteria</taxon>
        <taxon>Pseudomonadati</taxon>
        <taxon>Pseudomonadota</taxon>
        <taxon>Betaproteobacteria</taxon>
        <taxon>Rhodocyclales</taxon>
        <taxon>Rhodocyclaceae</taxon>
        <taxon>Viridibacterium</taxon>
    </lineage>
</organism>
<proteinExistence type="predicted"/>